<dbReference type="OrthoDB" id="3405898at2"/>
<sequence>MRKIIAAALRRQRVATAAALCGGLAWARWVAPWLRHGRPPLSLLVHTPIALLVAATLVERWRPGGTDDFRRDERERAFFAPPRRRPHLAVVVVGVLAYLVPLEAGRAAHDPDIAVLTVLGAALALTLVVLLFRRVPMLVLTPEGVSYGRPALQVDVPWAALETPWRWDSSWQGLLELPVARPELVRRGGWPTRRQIWLPVRDVVASELAVRTAVHRYLASSLARDRIGTALELARLQRRVARARRAERRHRG</sequence>
<protein>
    <recommendedName>
        <fullName evidence="4">PH domain-containing protein</fullName>
    </recommendedName>
</protein>
<organism evidence="2 3">
    <name type="scientific">Micromonospora globispora</name>
    <dbReference type="NCBI Taxonomy" id="1450148"/>
    <lineage>
        <taxon>Bacteria</taxon>
        <taxon>Bacillati</taxon>
        <taxon>Actinomycetota</taxon>
        <taxon>Actinomycetes</taxon>
        <taxon>Micromonosporales</taxon>
        <taxon>Micromonosporaceae</taxon>
        <taxon>Micromonospora</taxon>
    </lineage>
</organism>
<proteinExistence type="predicted"/>
<keyword evidence="1" id="KW-0812">Transmembrane</keyword>
<reference evidence="3" key="1">
    <citation type="submission" date="2018-05" db="EMBL/GenBank/DDBJ databases">
        <title>Micromonospora globispora sp. nov. and Micromonospora rugosa sp. nov., isolated from marine sediment.</title>
        <authorList>
            <person name="Carro L."/>
            <person name="Aysel V."/>
            <person name="Cetin D."/>
            <person name="Igual J.M."/>
            <person name="Klenk H.-P."/>
            <person name="Trujillo M.E."/>
            <person name="Sahin N."/>
        </authorList>
    </citation>
    <scope>NUCLEOTIDE SEQUENCE [LARGE SCALE GENOMIC DNA]</scope>
    <source>
        <strain evidence="3">S2904</strain>
    </source>
</reference>
<evidence type="ECO:0008006" key="4">
    <source>
        <dbReference type="Google" id="ProtNLM"/>
    </source>
</evidence>
<gene>
    <name evidence="2" type="ORF">DLJ46_05510</name>
</gene>
<comment type="caution">
    <text evidence="2">The sequence shown here is derived from an EMBL/GenBank/DDBJ whole genome shotgun (WGS) entry which is preliminary data.</text>
</comment>
<keyword evidence="1" id="KW-1133">Transmembrane helix</keyword>
<evidence type="ECO:0000313" key="3">
    <source>
        <dbReference type="Proteomes" id="UP000245683"/>
    </source>
</evidence>
<dbReference type="AlphaFoldDB" id="A0A317KCR1"/>
<dbReference type="RefSeq" id="WP_109943582.1">
    <property type="nucleotide sequence ID" value="NZ_QGGF01000689.1"/>
</dbReference>
<evidence type="ECO:0000313" key="2">
    <source>
        <dbReference type="EMBL" id="PWU51122.1"/>
    </source>
</evidence>
<accession>A0A317KCR1</accession>
<name>A0A317KCR1_9ACTN</name>
<feature type="transmembrane region" description="Helical" evidence="1">
    <location>
        <begin position="88"/>
        <end position="107"/>
    </location>
</feature>
<dbReference type="EMBL" id="QGSV01000094">
    <property type="protein sequence ID" value="PWU51122.1"/>
    <property type="molecule type" value="Genomic_DNA"/>
</dbReference>
<feature type="transmembrane region" description="Helical" evidence="1">
    <location>
        <begin position="113"/>
        <end position="132"/>
    </location>
</feature>
<dbReference type="Proteomes" id="UP000245683">
    <property type="component" value="Unassembled WGS sequence"/>
</dbReference>
<keyword evidence="3" id="KW-1185">Reference proteome</keyword>
<keyword evidence="1" id="KW-0472">Membrane</keyword>
<evidence type="ECO:0000256" key="1">
    <source>
        <dbReference type="SAM" id="Phobius"/>
    </source>
</evidence>